<name>A0A4R7USF7_9PSEU</name>
<feature type="signal peptide" evidence="1">
    <location>
        <begin position="1"/>
        <end position="26"/>
    </location>
</feature>
<evidence type="ECO:0000313" key="3">
    <source>
        <dbReference type="Proteomes" id="UP000294927"/>
    </source>
</evidence>
<evidence type="ECO:0000313" key="2">
    <source>
        <dbReference type="EMBL" id="TDV36874.1"/>
    </source>
</evidence>
<dbReference type="OrthoDB" id="3699175at2"/>
<reference evidence="2 3" key="1">
    <citation type="submission" date="2019-03" db="EMBL/GenBank/DDBJ databases">
        <title>Genomic Encyclopedia of Archaeal and Bacterial Type Strains, Phase II (KMG-II): from individual species to whole genera.</title>
        <authorList>
            <person name="Goeker M."/>
        </authorList>
    </citation>
    <scope>NUCLEOTIDE SEQUENCE [LARGE SCALE GENOMIC DNA]</scope>
    <source>
        <strain evidence="2 3">DSM 45499</strain>
    </source>
</reference>
<protein>
    <submittedName>
        <fullName evidence="2">Uncharacterized protein</fullName>
    </submittedName>
</protein>
<proteinExistence type="predicted"/>
<dbReference type="AlphaFoldDB" id="A0A4R7USF7"/>
<gene>
    <name evidence="2" type="ORF">CLV71_13080</name>
</gene>
<comment type="caution">
    <text evidence="2">The sequence shown here is derived from an EMBL/GenBank/DDBJ whole genome shotgun (WGS) entry which is preliminary data.</text>
</comment>
<evidence type="ECO:0000256" key="1">
    <source>
        <dbReference type="SAM" id="SignalP"/>
    </source>
</evidence>
<keyword evidence="3" id="KW-1185">Reference proteome</keyword>
<dbReference type="EMBL" id="SOCP01000030">
    <property type="protein sequence ID" value="TDV36874.1"/>
    <property type="molecule type" value="Genomic_DNA"/>
</dbReference>
<feature type="chain" id="PRO_5038787434" evidence="1">
    <location>
        <begin position="27"/>
        <end position="237"/>
    </location>
</feature>
<sequence>MARVGRPWAVVITAAACALVAAGALAVAASLRDRDAAASDATTTTASTPGGGAGVDGCLVQPCQVLATTNVGGTQVELVADNGNMSGRLRIGGAGSSDVVEATITSMGAQLGPESLQCVPGTLAACLLRGESPDGIVGQIVVGRSTKWNELAQSFQSDAGYLALAEVTPDTGAEILVAQHRCDRGAGDDCSRTPVFVRVYNLRSQDLGCTRNYDDLESLPGWPVVAVDRDNLLNPCP</sequence>
<dbReference type="RefSeq" id="WP_133909153.1">
    <property type="nucleotide sequence ID" value="NZ_SOCP01000030.1"/>
</dbReference>
<organism evidence="2 3">
    <name type="scientific">Actinophytocola oryzae</name>
    <dbReference type="NCBI Taxonomy" id="502181"/>
    <lineage>
        <taxon>Bacteria</taxon>
        <taxon>Bacillati</taxon>
        <taxon>Actinomycetota</taxon>
        <taxon>Actinomycetes</taxon>
        <taxon>Pseudonocardiales</taxon>
        <taxon>Pseudonocardiaceae</taxon>
    </lineage>
</organism>
<dbReference type="PROSITE" id="PS51257">
    <property type="entry name" value="PROKAR_LIPOPROTEIN"/>
    <property type="match status" value="1"/>
</dbReference>
<keyword evidence="1" id="KW-0732">Signal</keyword>
<dbReference type="Proteomes" id="UP000294927">
    <property type="component" value="Unassembled WGS sequence"/>
</dbReference>
<accession>A0A4R7USF7</accession>